<comment type="similarity">
    <text evidence="8">Belongs to the MobA family.</text>
</comment>
<dbReference type="GO" id="GO:0005737">
    <property type="term" value="C:cytoplasm"/>
    <property type="evidence" value="ECO:0007669"/>
    <property type="project" value="UniProtKB-SubCell"/>
</dbReference>
<accession>A0A1V1P6G3</accession>
<evidence type="ECO:0000313" key="11">
    <source>
        <dbReference type="Proteomes" id="UP000189670"/>
    </source>
</evidence>
<keyword evidence="6 8" id="KW-0342">GTP-binding</keyword>
<dbReference type="PANTHER" id="PTHR19136">
    <property type="entry name" value="MOLYBDENUM COFACTOR GUANYLYLTRANSFERASE"/>
    <property type="match status" value="1"/>
</dbReference>
<comment type="function">
    <text evidence="8">Transfers a GMP moiety from GTP to Mo-molybdopterin (Mo-MPT) cofactor (Moco or molybdenum cofactor) to form Mo-molybdopterin guanine dinucleotide (Mo-MGD) cofactor.</text>
</comment>
<feature type="binding site" evidence="8">
    <location>
        <position position="25"/>
    </location>
    <ligand>
        <name>GTP</name>
        <dbReference type="ChEBI" id="CHEBI:37565"/>
    </ligand>
</feature>
<keyword evidence="4 8" id="KW-0547">Nucleotide-binding</keyword>
<comment type="catalytic activity">
    <reaction evidence="8">
        <text>Mo-molybdopterin + GTP + H(+) = Mo-molybdopterin guanine dinucleotide + diphosphate</text>
        <dbReference type="Rhea" id="RHEA:34243"/>
        <dbReference type="ChEBI" id="CHEBI:15378"/>
        <dbReference type="ChEBI" id="CHEBI:33019"/>
        <dbReference type="ChEBI" id="CHEBI:37565"/>
        <dbReference type="ChEBI" id="CHEBI:71302"/>
        <dbReference type="ChEBI" id="CHEBI:71310"/>
        <dbReference type="EC" id="2.7.7.77"/>
    </reaction>
</comment>
<evidence type="ECO:0000256" key="8">
    <source>
        <dbReference type="HAMAP-Rule" id="MF_00316"/>
    </source>
</evidence>
<dbReference type="InterPro" id="IPR025877">
    <property type="entry name" value="MobA-like_NTP_Trfase"/>
</dbReference>
<dbReference type="CDD" id="cd02503">
    <property type="entry name" value="MobA"/>
    <property type="match status" value="1"/>
</dbReference>
<evidence type="ECO:0000256" key="7">
    <source>
        <dbReference type="ARBA" id="ARBA00023150"/>
    </source>
</evidence>
<feature type="binding site" evidence="8">
    <location>
        <begin position="12"/>
        <end position="14"/>
    </location>
    <ligand>
        <name>GTP</name>
        <dbReference type="ChEBI" id="CHEBI:37565"/>
    </ligand>
</feature>
<dbReference type="EC" id="2.7.7.77" evidence="8"/>
<proteinExistence type="inferred from homology"/>
<keyword evidence="7 8" id="KW-0501">Molybdenum cofactor biosynthesis</keyword>
<feature type="binding site" evidence="8">
    <location>
        <position position="99"/>
    </location>
    <ligand>
        <name>GTP</name>
        <dbReference type="ChEBI" id="CHEBI:37565"/>
    </ligand>
</feature>
<evidence type="ECO:0000256" key="2">
    <source>
        <dbReference type="ARBA" id="ARBA00022679"/>
    </source>
</evidence>
<comment type="subcellular location">
    <subcellularLocation>
        <location evidence="8">Cytoplasm</location>
    </subcellularLocation>
</comment>
<dbReference type="AlphaFoldDB" id="A0A1V1P6G3"/>
<gene>
    <name evidence="8" type="primary">mobA</name>
    <name evidence="10" type="ORF">OMM_03277</name>
</gene>
<evidence type="ECO:0000259" key="9">
    <source>
        <dbReference type="Pfam" id="PF12804"/>
    </source>
</evidence>
<dbReference type="Pfam" id="PF12804">
    <property type="entry name" value="NTP_transf_3"/>
    <property type="match status" value="1"/>
</dbReference>
<dbReference type="GO" id="GO:0046872">
    <property type="term" value="F:metal ion binding"/>
    <property type="evidence" value="ECO:0007669"/>
    <property type="project" value="UniProtKB-KW"/>
</dbReference>
<dbReference type="InterPro" id="IPR029044">
    <property type="entry name" value="Nucleotide-diphossugar_trans"/>
</dbReference>
<dbReference type="Proteomes" id="UP000189670">
    <property type="component" value="Unassembled WGS sequence"/>
</dbReference>
<feature type="binding site" evidence="8">
    <location>
        <position position="99"/>
    </location>
    <ligand>
        <name>Mg(2+)</name>
        <dbReference type="ChEBI" id="CHEBI:18420"/>
    </ligand>
</feature>
<dbReference type="GO" id="GO:0005525">
    <property type="term" value="F:GTP binding"/>
    <property type="evidence" value="ECO:0007669"/>
    <property type="project" value="UniProtKB-UniRule"/>
</dbReference>
<comment type="cofactor">
    <cofactor evidence="8">
        <name>Mg(2+)</name>
        <dbReference type="ChEBI" id="CHEBI:18420"/>
    </cofactor>
</comment>
<reference evidence="11" key="1">
    <citation type="submission" date="2012-11" db="EMBL/GenBank/DDBJ databases">
        <authorList>
            <person name="Lucero-Rivera Y.E."/>
            <person name="Tovar-Ramirez D."/>
        </authorList>
    </citation>
    <scope>NUCLEOTIDE SEQUENCE [LARGE SCALE GENOMIC DNA]</scope>
    <source>
        <strain evidence="11">Araruama</strain>
    </source>
</reference>
<evidence type="ECO:0000256" key="1">
    <source>
        <dbReference type="ARBA" id="ARBA00022490"/>
    </source>
</evidence>
<comment type="domain">
    <text evidence="8">The N-terminal domain determines nucleotide recognition and specific binding, while the C-terminal domain determines the specific binding to the target protein.</text>
</comment>
<evidence type="ECO:0000256" key="5">
    <source>
        <dbReference type="ARBA" id="ARBA00022842"/>
    </source>
</evidence>
<keyword evidence="3 8" id="KW-0479">Metal-binding</keyword>
<dbReference type="Gene3D" id="3.90.550.10">
    <property type="entry name" value="Spore Coat Polysaccharide Biosynthesis Protein SpsA, Chain A"/>
    <property type="match status" value="1"/>
</dbReference>
<dbReference type="HAMAP" id="MF_00316">
    <property type="entry name" value="MobA"/>
    <property type="match status" value="1"/>
</dbReference>
<name>A0A1V1P6G3_9BACT</name>
<dbReference type="PANTHER" id="PTHR19136:SF81">
    <property type="entry name" value="MOLYBDENUM COFACTOR GUANYLYLTRANSFERASE"/>
    <property type="match status" value="1"/>
</dbReference>
<dbReference type="GO" id="GO:0061603">
    <property type="term" value="F:molybdenum cofactor guanylyltransferase activity"/>
    <property type="evidence" value="ECO:0007669"/>
    <property type="project" value="UniProtKB-EC"/>
</dbReference>
<comment type="caution">
    <text evidence="8">Lacks conserved residue(s) required for the propagation of feature annotation.</text>
</comment>
<evidence type="ECO:0000313" key="10">
    <source>
        <dbReference type="EMBL" id="ETR70378.1"/>
    </source>
</evidence>
<keyword evidence="1 8" id="KW-0963">Cytoplasm</keyword>
<feature type="domain" description="MobA-like NTP transferase" evidence="9">
    <location>
        <begin position="9"/>
        <end position="153"/>
    </location>
</feature>
<dbReference type="GO" id="GO:0006777">
    <property type="term" value="P:Mo-molybdopterin cofactor biosynthetic process"/>
    <property type="evidence" value="ECO:0007669"/>
    <property type="project" value="UniProtKB-KW"/>
</dbReference>
<comment type="caution">
    <text evidence="10">The sequence shown here is derived from an EMBL/GenBank/DDBJ whole genome shotgun (WGS) entry which is preliminary data.</text>
</comment>
<dbReference type="EMBL" id="ATBP01000434">
    <property type="protein sequence ID" value="ETR70378.1"/>
    <property type="molecule type" value="Genomic_DNA"/>
</dbReference>
<dbReference type="InterPro" id="IPR013482">
    <property type="entry name" value="Molybde_CF_guanTrfase"/>
</dbReference>
<feature type="binding site" evidence="8">
    <location>
        <position position="70"/>
    </location>
    <ligand>
        <name>GTP</name>
        <dbReference type="ChEBI" id="CHEBI:37565"/>
    </ligand>
</feature>
<evidence type="ECO:0000256" key="6">
    <source>
        <dbReference type="ARBA" id="ARBA00023134"/>
    </source>
</evidence>
<evidence type="ECO:0000256" key="3">
    <source>
        <dbReference type="ARBA" id="ARBA00022723"/>
    </source>
</evidence>
<organism evidence="10 11">
    <name type="scientific">Candidatus Magnetoglobus multicellularis str. Araruama</name>
    <dbReference type="NCBI Taxonomy" id="890399"/>
    <lineage>
        <taxon>Bacteria</taxon>
        <taxon>Pseudomonadati</taxon>
        <taxon>Thermodesulfobacteriota</taxon>
        <taxon>Desulfobacteria</taxon>
        <taxon>Desulfobacterales</taxon>
        <taxon>Desulfobacteraceae</taxon>
        <taxon>Candidatus Magnetoglobus</taxon>
    </lineage>
</organism>
<evidence type="ECO:0000256" key="4">
    <source>
        <dbReference type="ARBA" id="ARBA00022741"/>
    </source>
</evidence>
<keyword evidence="2 8" id="KW-0808">Transferase</keyword>
<keyword evidence="5 8" id="KW-0460">Magnesium</keyword>
<sequence length="210" mass="23929">MQKKFPMTGIILAGGQNSRVNGNNKAFFKVGSQSIFDRIYTVMRTYFDDLIVVTRAPHDFLNWDIMIVPDFYDAHCSLNGIYTGLLYANNPQAFVVACDTPFVSQNLLVYMCMTYRNTCDIYYPKTAKGDEPFFAIYSKGCLNTFKNCLQAGKYKISKCFKGLKTCIIDEPTLRSKDTCLLSFFNVNTSKDLEKANIILKENNNEIYSNC</sequence>
<protein>
    <recommendedName>
        <fullName evidence="8">Probable molybdenum cofactor guanylyltransferase</fullName>
        <shortName evidence="8">MoCo guanylyltransferase</shortName>
        <ecNumber evidence="8">2.7.7.77</ecNumber>
    </recommendedName>
    <alternativeName>
        <fullName evidence="8">GTP:molybdopterin guanylyltransferase</fullName>
    </alternativeName>
    <alternativeName>
        <fullName evidence="8">Mo-MPT guanylyltransferase</fullName>
    </alternativeName>
    <alternativeName>
        <fullName evidence="8">Molybdopterin guanylyltransferase</fullName>
    </alternativeName>
    <alternativeName>
        <fullName evidence="8">Molybdopterin-guanine dinucleotide synthase</fullName>
        <shortName evidence="8">MGD synthase</shortName>
    </alternativeName>
</protein>
<dbReference type="SUPFAM" id="SSF53448">
    <property type="entry name" value="Nucleotide-diphospho-sugar transferases"/>
    <property type="match status" value="1"/>
</dbReference>